<sequence length="89" mass="9570">MDTLCIDGPVKQFSGECSVFDAKLSEILDGSTLILDSSLVEVMIQTDSLDAIKAILETSLTTLICLNQAYSPYFGECRTLGYSTHLSGA</sequence>
<name>A0A8J5ZGU0_9ROSI</name>
<dbReference type="EMBL" id="JAHUZN010000002">
    <property type="protein sequence ID" value="KAG8501570.1"/>
    <property type="molecule type" value="Genomic_DNA"/>
</dbReference>
<proteinExistence type="predicted"/>
<dbReference type="Proteomes" id="UP000701853">
    <property type="component" value="Chromosome 2"/>
</dbReference>
<accession>A0A8J5ZGU0</accession>
<dbReference type="OrthoDB" id="10301973at2759"/>
<evidence type="ECO:0000313" key="2">
    <source>
        <dbReference type="Proteomes" id="UP000701853"/>
    </source>
</evidence>
<protein>
    <recommendedName>
        <fullName evidence="3">RNase H type-1 domain-containing protein</fullName>
    </recommendedName>
</protein>
<reference evidence="1 2" key="1">
    <citation type="journal article" date="2021" name="bioRxiv">
        <title>The Gossypium anomalum genome as a resource for cotton improvement and evolutionary analysis of hybrid incompatibility.</title>
        <authorList>
            <person name="Grover C.E."/>
            <person name="Yuan D."/>
            <person name="Arick M.A."/>
            <person name="Miller E.R."/>
            <person name="Hu G."/>
            <person name="Peterson D.G."/>
            <person name="Wendel J.F."/>
            <person name="Udall J.A."/>
        </authorList>
    </citation>
    <scope>NUCLEOTIDE SEQUENCE [LARGE SCALE GENOMIC DNA]</scope>
    <source>
        <strain evidence="1">JFW-Udall</strain>
        <tissue evidence="1">Leaf</tissue>
    </source>
</reference>
<organism evidence="1 2">
    <name type="scientific">Gossypium anomalum</name>
    <dbReference type="NCBI Taxonomy" id="47600"/>
    <lineage>
        <taxon>Eukaryota</taxon>
        <taxon>Viridiplantae</taxon>
        <taxon>Streptophyta</taxon>
        <taxon>Embryophyta</taxon>
        <taxon>Tracheophyta</taxon>
        <taxon>Spermatophyta</taxon>
        <taxon>Magnoliopsida</taxon>
        <taxon>eudicotyledons</taxon>
        <taxon>Gunneridae</taxon>
        <taxon>Pentapetalae</taxon>
        <taxon>rosids</taxon>
        <taxon>malvids</taxon>
        <taxon>Malvales</taxon>
        <taxon>Malvaceae</taxon>
        <taxon>Malvoideae</taxon>
        <taxon>Gossypium</taxon>
    </lineage>
</organism>
<keyword evidence="2" id="KW-1185">Reference proteome</keyword>
<evidence type="ECO:0000313" key="1">
    <source>
        <dbReference type="EMBL" id="KAG8501570.1"/>
    </source>
</evidence>
<dbReference type="AlphaFoldDB" id="A0A8J5ZGU0"/>
<comment type="caution">
    <text evidence="1">The sequence shown here is derived from an EMBL/GenBank/DDBJ whole genome shotgun (WGS) entry which is preliminary data.</text>
</comment>
<gene>
    <name evidence="1" type="ORF">CXB51_003871</name>
</gene>
<evidence type="ECO:0008006" key="3">
    <source>
        <dbReference type="Google" id="ProtNLM"/>
    </source>
</evidence>